<dbReference type="AlphaFoldDB" id="A0AAV5ERT1"/>
<reference evidence="3" key="1">
    <citation type="journal article" date="2018" name="DNA Res.">
        <title>Multiple hybrid de novo genome assembly of finger millet, an orphan allotetraploid crop.</title>
        <authorList>
            <person name="Hatakeyama M."/>
            <person name="Aluri S."/>
            <person name="Balachadran M.T."/>
            <person name="Sivarajan S.R."/>
            <person name="Patrignani A."/>
            <person name="Gruter S."/>
            <person name="Poveda L."/>
            <person name="Shimizu-Inatsugi R."/>
            <person name="Baeten J."/>
            <person name="Francoijs K.J."/>
            <person name="Nataraja K.N."/>
            <person name="Reddy Y.A.N."/>
            <person name="Phadnis S."/>
            <person name="Ravikumar R.L."/>
            <person name="Schlapbach R."/>
            <person name="Sreeman S.M."/>
            <person name="Shimizu K.K."/>
        </authorList>
    </citation>
    <scope>NUCLEOTIDE SEQUENCE</scope>
</reference>
<feature type="signal peptide" evidence="2">
    <location>
        <begin position="1"/>
        <end position="21"/>
    </location>
</feature>
<comment type="caution">
    <text evidence="3">The sequence shown here is derived from an EMBL/GenBank/DDBJ whole genome shotgun (WGS) entry which is preliminary data.</text>
</comment>
<evidence type="ECO:0000256" key="1">
    <source>
        <dbReference type="ARBA" id="ARBA00022729"/>
    </source>
</evidence>
<dbReference type="Pfam" id="PF24068">
    <property type="entry name" value="TPD1_C"/>
    <property type="match status" value="1"/>
</dbReference>
<feature type="chain" id="PRO_5043428053" evidence="2">
    <location>
        <begin position="22"/>
        <end position="129"/>
    </location>
</feature>
<dbReference type="PANTHER" id="PTHR33184">
    <property type="entry name" value="PROTEIN TAPETUM DETERMINANT 1-LIKE-RELATED"/>
    <property type="match status" value="1"/>
</dbReference>
<organism evidence="3 4">
    <name type="scientific">Eleusine coracana subsp. coracana</name>
    <dbReference type="NCBI Taxonomy" id="191504"/>
    <lineage>
        <taxon>Eukaryota</taxon>
        <taxon>Viridiplantae</taxon>
        <taxon>Streptophyta</taxon>
        <taxon>Embryophyta</taxon>
        <taxon>Tracheophyta</taxon>
        <taxon>Spermatophyta</taxon>
        <taxon>Magnoliopsida</taxon>
        <taxon>Liliopsida</taxon>
        <taxon>Poales</taxon>
        <taxon>Poaceae</taxon>
        <taxon>PACMAD clade</taxon>
        <taxon>Chloridoideae</taxon>
        <taxon>Cynodonteae</taxon>
        <taxon>Eleusininae</taxon>
        <taxon>Eleusine</taxon>
    </lineage>
</organism>
<dbReference type="EMBL" id="BQKI01000078">
    <property type="protein sequence ID" value="GJN25167.1"/>
    <property type="molecule type" value="Genomic_DNA"/>
</dbReference>
<dbReference type="PANTHER" id="PTHR33184:SF5">
    <property type="entry name" value="PUTATIVE-RELATED"/>
    <property type="match status" value="1"/>
</dbReference>
<accession>A0AAV5ERT1</accession>
<dbReference type="GO" id="GO:0001709">
    <property type="term" value="P:cell fate determination"/>
    <property type="evidence" value="ECO:0007669"/>
    <property type="project" value="TreeGrafter"/>
</dbReference>
<protein>
    <submittedName>
        <fullName evidence="3">Uncharacterized protein</fullName>
    </submittedName>
</protein>
<evidence type="ECO:0000313" key="3">
    <source>
        <dbReference type="EMBL" id="GJN25167.1"/>
    </source>
</evidence>
<reference evidence="3" key="2">
    <citation type="submission" date="2021-12" db="EMBL/GenBank/DDBJ databases">
        <title>Resequencing data analysis of finger millet.</title>
        <authorList>
            <person name="Hatakeyama M."/>
            <person name="Aluri S."/>
            <person name="Balachadran M.T."/>
            <person name="Sivarajan S.R."/>
            <person name="Poveda L."/>
            <person name="Shimizu-Inatsugi R."/>
            <person name="Schlapbach R."/>
            <person name="Sreeman S.M."/>
            <person name="Shimizu K.K."/>
        </authorList>
    </citation>
    <scope>NUCLEOTIDE SEQUENCE</scope>
</reference>
<evidence type="ECO:0000256" key="2">
    <source>
        <dbReference type="SAM" id="SignalP"/>
    </source>
</evidence>
<keyword evidence="1 2" id="KW-0732">Signal</keyword>
<proteinExistence type="predicted"/>
<dbReference type="PROSITE" id="PS51257">
    <property type="entry name" value="PROKAR_LIPOPROTEIN"/>
    <property type="match status" value="1"/>
</dbReference>
<gene>
    <name evidence="3" type="primary">gb12960</name>
    <name evidence="3" type="ORF">PR202_gb12960</name>
</gene>
<keyword evidence="4" id="KW-1185">Reference proteome</keyword>
<sequence length="129" mass="13713">MACTLKATVILFLAAAALVSCHEVTDRPGACKLSDIHVSVVRTGKTVSGHPEYHVTMDNKCSCAQASVRVRCGGLPSAELVDESKIRAENGGVCIVNDGRPIARGSPVKFNYAWKTQQSFAPTMAVPHC</sequence>
<name>A0AAV5ERT1_ELECO</name>
<evidence type="ECO:0000313" key="4">
    <source>
        <dbReference type="Proteomes" id="UP001054889"/>
    </source>
</evidence>
<dbReference type="Proteomes" id="UP001054889">
    <property type="component" value="Unassembled WGS sequence"/>
</dbReference>
<dbReference type="InterPro" id="IPR040361">
    <property type="entry name" value="TPD1"/>
</dbReference>